<comment type="caution">
    <text evidence="1">The sequence shown here is derived from an EMBL/GenBank/DDBJ whole genome shotgun (WGS) entry which is preliminary data.</text>
</comment>
<dbReference type="SUPFAM" id="SSF53067">
    <property type="entry name" value="Actin-like ATPase domain"/>
    <property type="match status" value="1"/>
</dbReference>
<dbReference type="EMBL" id="JAAKYA010000012">
    <property type="protein sequence ID" value="NGO38152.1"/>
    <property type="molecule type" value="Genomic_DNA"/>
</dbReference>
<accession>A0A6M1RTQ8</accession>
<dbReference type="Proteomes" id="UP000477311">
    <property type="component" value="Unassembled WGS sequence"/>
</dbReference>
<dbReference type="PANTHER" id="PTHR32432">
    <property type="entry name" value="CELL DIVISION PROTEIN FTSA-RELATED"/>
    <property type="match status" value="1"/>
</dbReference>
<dbReference type="Pfam" id="PF11104">
    <property type="entry name" value="PilM_2"/>
    <property type="match status" value="1"/>
</dbReference>
<dbReference type="InterPro" id="IPR050696">
    <property type="entry name" value="FtsA/MreB"/>
</dbReference>
<reference evidence="1 2" key="1">
    <citation type="submission" date="2020-02" db="EMBL/GenBank/DDBJ databases">
        <title>Draft genome sequence of Limisphaera ngatamarikiensis NGM72.4T, a thermophilic Verrucomicrobia grouped in subdivision 3.</title>
        <authorList>
            <person name="Carere C.R."/>
            <person name="Steen J."/>
            <person name="Hugenholtz P."/>
            <person name="Stott M.B."/>
        </authorList>
    </citation>
    <scope>NUCLEOTIDE SEQUENCE [LARGE SCALE GENOMIC DNA]</scope>
    <source>
        <strain evidence="1 2">NGM72.4</strain>
    </source>
</reference>
<proteinExistence type="predicted"/>
<evidence type="ECO:0000313" key="2">
    <source>
        <dbReference type="Proteomes" id="UP000477311"/>
    </source>
</evidence>
<name>A0A6M1RTQ8_9BACT</name>
<dbReference type="Gene3D" id="3.30.420.40">
    <property type="match status" value="2"/>
</dbReference>
<protein>
    <submittedName>
        <fullName evidence="1">Pilus assembly protein PilM</fullName>
    </submittedName>
</protein>
<dbReference type="InterPro" id="IPR005883">
    <property type="entry name" value="PilM"/>
</dbReference>
<sequence length="356" mass="38338">MTLSWFQGGSRKRDQVVAVDLGRRCTKAVLIENRGEGASLKRYAILEAPVAEKEPSAALLTEHLRAVTQSLETRAPLLSLAIGVDETIVRYAELPQMPIPDMRQVLKTSSKLYLQQDLPGYVFDCWPVNGRAESSGSEKAKAPNLPKQKVLVAGAKKTWVDTLHTAIKGAGCMAGDVVPGLVAPINALEKAEPELFQREVVALVDLGFRHSSVCILQEGELVLTRVLAMGGDQITQGLADTMGISYAEAEGIKLGMPGEVREQLFALIAPLGRELKASLDFYEHQNDRPVTHVLVSGAGAAAEWILQALQAELVAECRTWDPTAGLQRALPPQQLAELEQVAPQLSVAVGTALATL</sequence>
<organism evidence="1 2">
    <name type="scientific">Limisphaera ngatamarikiensis</name>
    <dbReference type="NCBI Taxonomy" id="1324935"/>
    <lineage>
        <taxon>Bacteria</taxon>
        <taxon>Pseudomonadati</taxon>
        <taxon>Verrucomicrobiota</taxon>
        <taxon>Verrucomicrobiia</taxon>
        <taxon>Limisphaerales</taxon>
        <taxon>Limisphaeraceae</taxon>
        <taxon>Limisphaera</taxon>
    </lineage>
</organism>
<keyword evidence="2" id="KW-1185">Reference proteome</keyword>
<dbReference type="Gene3D" id="3.30.1490.300">
    <property type="match status" value="1"/>
</dbReference>
<dbReference type="PANTHER" id="PTHR32432:SF3">
    <property type="entry name" value="ETHANOLAMINE UTILIZATION PROTEIN EUTJ"/>
    <property type="match status" value="1"/>
</dbReference>
<dbReference type="InterPro" id="IPR043129">
    <property type="entry name" value="ATPase_NBD"/>
</dbReference>
<dbReference type="RefSeq" id="WP_165105484.1">
    <property type="nucleotide sequence ID" value="NZ_JAAKYA010000012.1"/>
</dbReference>
<evidence type="ECO:0000313" key="1">
    <source>
        <dbReference type="EMBL" id="NGO38152.1"/>
    </source>
</evidence>
<dbReference type="CDD" id="cd24049">
    <property type="entry name" value="ASKHA_NBD_PilM"/>
    <property type="match status" value="1"/>
</dbReference>
<dbReference type="AlphaFoldDB" id="A0A6M1RTQ8"/>
<gene>
    <name evidence="1" type="ORF">G4L39_01915</name>
</gene>